<gene>
    <name evidence="2" type="ORF">NPX13_g4537</name>
</gene>
<dbReference type="PANTHER" id="PTHR36978:SF4">
    <property type="entry name" value="P-LOOP CONTAINING NUCLEOSIDE TRIPHOSPHATE HYDROLASE PROTEIN"/>
    <property type="match status" value="1"/>
</dbReference>
<dbReference type="Proteomes" id="UP001148614">
    <property type="component" value="Unassembled WGS sequence"/>
</dbReference>
<keyword evidence="1" id="KW-0812">Transmembrane</keyword>
<dbReference type="PANTHER" id="PTHR36978">
    <property type="entry name" value="P-LOOP CONTAINING NUCLEOTIDE TRIPHOSPHATE HYDROLASE"/>
    <property type="match status" value="1"/>
</dbReference>
<name>A0A9W8NFV4_9PEZI</name>
<dbReference type="InterPro" id="IPR040632">
    <property type="entry name" value="Sulfotransfer_4"/>
</dbReference>
<comment type="caution">
    <text evidence="2">The sequence shown here is derived from an EMBL/GenBank/DDBJ whole genome shotgun (WGS) entry which is preliminary data.</text>
</comment>
<feature type="transmembrane region" description="Helical" evidence="1">
    <location>
        <begin position="239"/>
        <end position="262"/>
    </location>
</feature>
<dbReference type="Pfam" id="PF17784">
    <property type="entry name" value="Sulfotransfer_4"/>
    <property type="match status" value="1"/>
</dbReference>
<proteinExistence type="predicted"/>
<keyword evidence="1" id="KW-1133">Transmembrane helix</keyword>
<accession>A0A9W8NFV4</accession>
<dbReference type="VEuPathDB" id="FungiDB:F4678DRAFT_422872"/>
<evidence type="ECO:0000313" key="2">
    <source>
        <dbReference type="EMBL" id="KAJ3573899.1"/>
    </source>
</evidence>
<reference evidence="2" key="1">
    <citation type="submission" date="2022-07" db="EMBL/GenBank/DDBJ databases">
        <title>Genome Sequence of Xylaria arbuscula.</title>
        <authorList>
            <person name="Buettner E."/>
        </authorList>
    </citation>
    <scope>NUCLEOTIDE SEQUENCE</scope>
    <source>
        <strain evidence="2">VT107</strain>
    </source>
</reference>
<dbReference type="Gene3D" id="3.40.50.300">
    <property type="entry name" value="P-loop containing nucleotide triphosphate hydrolases"/>
    <property type="match status" value="1"/>
</dbReference>
<evidence type="ECO:0008006" key="4">
    <source>
        <dbReference type="Google" id="ProtNLM"/>
    </source>
</evidence>
<evidence type="ECO:0000256" key="1">
    <source>
        <dbReference type="SAM" id="Phobius"/>
    </source>
</evidence>
<evidence type="ECO:0000313" key="3">
    <source>
        <dbReference type="Proteomes" id="UP001148614"/>
    </source>
</evidence>
<keyword evidence="1" id="KW-0472">Membrane</keyword>
<sequence>MNDDRAALAANPHGPMKVIAAGLPRCATTSLMRALESEHLDCFPTMHMKRVVPWAERSQLVIDALREEDKGRRQRILHKLFDGYAATCDFPGCAFTADLMDMYPDAKIILNQRADATAWGKSVDESLMFFSSWAYRITTCLIKTDRLNTEMQLATFELSKRNLGFDRPENLDSYKIWYREYNQFVRDEARKRGREVLEWQPRDGWEPICKFLDKPMPPASVPFPHCNDKQAMARVKAIFMVRGLCCWALLFAGVWVASRLLLRVGAFGLL</sequence>
<dbReference type="InterPro" id="IPR027417">
    <property type="entry name" value="P-loop_NTPase"/>
</dbReference>
<organism evidence="2 3">
    <name type="scientific">Xylaria arbuscula</name>
    <dbReference type="NCBI Taxonomy" id="114810"/>
    <lineage>
        <taxon>Eukaryota</taxon>
        <taxon>Fungi</taxon>
        <taxon>Dikarya</taxon>
        <taxon>Ascomycota</taxon>
        <taxon>Pezizomycotina</taxon>
        <taxon>Sordariomycetes</taxon>
        <taxon>Xylariomycetidae</taxon>
        <taxon>Xylariales</taxon>
        <taxon>Xylariaceae</taxon>
        <taxon>Xylaria</taxon>
    </lineage>
</organism>
<dbReference type="AlphaFoldDB" id="A0A9W8NFV4"/>
<keyword evidence="3" id="KW-1185">Reference proteome</keyword>
<protein>
    <recommendedName>
        <fullName evidence="4">NAD dependent epimerase/dehydratase</fullName>
    </recommendedName>
</protein>
<dbReference type="EMBL" id="JANPWZ010000649">
    <property type="protein sequence ID" value="KAJ3573899.1"/>
    <property type="molecule type" value="Genomic_DNA"/>
</dbReference>
<dbReference type="SUPFAM" id="SSF52540">
    <property type="entry name" value="P-loop containing nucleoside triphosphate hydrolases"/>
    <property type="match status" value="1"/>
</dbReference>